<reference evidence="1 2" key="1">
    <citation type="submission" date="2017-12" db="EMBL/GenBank/DDBJ databases">
        <title>Comparative genomics of Botrytis spp.</title>
        <authorList>
            <person name="Valero-Jimenez C.A."/>
            <person name="Tapia P."/>
            <person name="Veloso J."/>
            <person name="Silva-Moreno E."/>
            <person name="Staats M."/>
            <person name="Valdes J.H."/>
            <person name="Van Kan J.A.L."/>
        </authorList>
    </citation>
    <scope>NUCLEOTIDE SEQUENCE [LARGE SCALE GENOMIC DNA]</scope>
    <source>
        <strain evidence="1 2">MUCL3349</strain>
    </source>
</reference>
<accession>A0A4Z1KY93</accession>
<dbReference type="Proteomes" id="UP000297280">
    <property type="component" value="Unassembled WGS sequence"/>
</dbReference>
<name>A0A4Z1KY93_9HELO</name>
<sequence length="410" mass="45671">MSSVYGDRVITIAASSARDSSEGCFLEPPDFSGGLRARITDGGRQRVQDFLCQKEYDYSTVEAHVGTRAWALQEKILLPRTIHFEFFPERVRESCARSPIYRTGMFEWQWPQVVQLYSAANLTYENDKLPALPGIAKLEFDENGDQDLAGVWRKKIEEQLCWDLAGCNARERPLWRAPSWSWASIYGRIAWPVLYGDILDTRYAHVVDAGTTPYGHDPFGQVIDGFARLACSTMAAGHIAYIGALDGAGCKNDAAVSLNFRGQMKIFPNFLDCLDDIDQNYIQSLHLVLLIGGSIGFVRKVNPNESIHGLGIYGIVLRNTNSKRNNVDFGGGKDIVEELYEPFLQVLEEQDLATAEEACSEILSIANPPDHRYLITVSSCQFKIHSGESTVFYQVSDPNGSFPSAALLFS</sequence>
<dbReference type="EMBL" id="PQXO01000112">
    <property type="protein sequence ID" value="TGO89390.1"/>
    <property type="molecule type" value="Genomic_DNA"/>
</dbReference>
<evidence type="ECO:0000313" key="2">
    <source>
        <dbReference type="Proteomes" id="UP000297280"/>
    </source>
</evidence>
<evidence type="ECO:0008006" key="3">
    <source>
        <dbReference type="Google" id="ProtNLM"/>
    </source>
</evidence>
<organism evidence="1 2">
    <name type="scientific">Botrytis porri</name>
    <dbReference type="NCBI Taxonomy" id="87229"/>
    <lineage>
        <taxon>Eukaryota</taxon>
        <taxon>Fungi</taxon>
        <taxon>Dikarya</taxon>
        <taxon>Ascomycota</taxon>
        <taxon>Pezizomycotina</taxon>
        <taxon>Leotiomycetes</taxon>
        <taxon>Helotiales</taxon>
        <taxon>Sclerotiniaceae</taxon>
        <taxon>Botrytis</taxon>
    </lineage>
</organism>
<proteinExistence type="predicted"/>
<comment type="caution">
    <text evidence="1">The sequence shown here is derived from an EMBL/GenBank/DDBJ whole genome shotgun (WGS) entry which is preliminary data.</text>
</comment>
<dbReference type="AlphaFoldDB" id="A0A4Z1KY93"/>
<dbReference type="STRING" id="87229.A0A4Z1KY93"/>
<evidence type="ECO:0000313" key="1">
    <source>
        <dbReference type="EMBL" id="TGO89390.1"/>
    </source>
</evidence>
<gene>
    <name evidence="1" type="ORF">BPOR_0112g00210</name>
</gene>
<dbReference type="PANTHER" id="PTHR33112:SF8">
    <property type="entry name" value="HETEROKARYON INCOMPATIBILITY DOMAIN-CONTAINING PROTEIN"/>
    <property type="match status" value="1"/>
</dbReference>
<protein>
    <recommendedName>
        <fullName evidence="3">Heterokaryon incompatibility domain-containing protein</fullName>
    </recommendedName>
</protein>
<dbReference type="PANTHER" id="PTHR33112">
    <property type="entry name" value="DOMAIN PROTEIN, PUTATIVE-RELATED"/>
    <property type="match status" value="1"/>
</dbReference>
<keyword evidence="2" id="KW-1185">Reference proteome</keyword>